<keyword evidence="2" id="KW-1185">Reference proteome</keyword>
<dbReference type="EMBL" id="RMVG01000010">
    <property type="protein sequence ID" value="RPD99202.1"/>
    <property type="molecule type" value="Genomic_DNA"/>
</dbReference>
<sequence>MVENLIVASRDYTRDGYDLVEIKSGVYCSPGMFYDSSTGLFFQDDGFSTIYPTDSSLLLDQGIASADAELTS</sequence>
<name>A0A3N4NS51_9GAMM</name>
<gene>
    <name evidence="1" type="ORF">BBB56_13680</name>
</gene>
<dbReference type="Proteomes" id="UP000281332">
    <property type="component" value="Unassembled WGS sequence"/>
</dbReference>
<dbReference type="AlphaFoldDB" id="A0A3N4NS51"/>
<accession>A0A3N4NS51</accession>
<evidence type="ECO:0000313" key="2">
    <source>
        <dbReference type="Proteomes" id="UP000281332"/>
    </source>
</evidence>
<evidence type="ECO:0000313" key="1">
    <source>
        <dbReference type="EMBL" id="RPD99202.1"/>
    </source>
</evidence>
<protein>
    <submittedName>
        <fullName evidence="1">Uncharacterized protein</fullName>
    </submittedName>
</protein>
<proteinExistence type="predicted"/>
<organism evidence="1 2">
    <name type="scientific">Candidatus Pantoea deserta</name>
    <dbReference type="NCBI Taxonomy" id="1869313"/>
    <lineage>
        <taxon>Bacteria</taxon>
        <taxon>Pseudomonadati</taxon>
        <taxon>Pseudomonadota</taxon>
        <taxon>Gammaproteobacteria</taxon>
        <taxon>Enterobacterales</taxon>
        <taxon>Erwiniaceae</taxon>
        <taxon>Pantoea</taxon>
    </lineage>
</organism>
<comment type="caution">
    <text evidence="1">The sequence shown here is derived from an EMBL/GenBank/DDBJ whole genome shotgun (WGS) entry which is preliminary data.</text>
</comment>
<reference evidence="1 2" key="1">
    <citation type="submission" date="2018-11" db="EMBL/GenBank/DDBJ databases">
        <title>Whole genome sequencing of Pantoea sp. RIT388.</title>
        <authorList>
            <person name="Gan H.M."/>
            <person name="Hudson A.O."/>
        </authorList>
    </citation>
    <scope>NUCLEOTIDE SEQUENCE [LARGE SCALE GENOMIC DNA]</scope>
    <source>
        <strain evidence="1 2">RIT388</strain>
    </source>
</reference>